<dbReference type="Proteomes" id="UP000184066">
    <property type="component" value="Unassembled WGS sequence"/>
</dbReference>
<dbReference type="Gene3D" id="3.40.50.2000">
    <property type="entry name" value="Glycogen Phosphorylase B"/>
    <property type="match status" value="2"/>
</dbReference>
<dbReference type="SUPFAM" id="SSF53756">
    <property type="entry name" value="UDP-Glycosyltransferase/glycogen phosphorylase"/>
    <property type="match status" value="1"/>
</dbReference>
<dbReference type="CDD" id="cd03801">
    <property type="entry name" value="GT4_PimA-like"/>
    <property type="match status" value="1"/>
</dbReference>
<dbReference type="PANTHER" id="PTHR12526:SF510">
    <property type="entry name" value="D-INOSITOL 3-PHOSPHATE GLYCOSYLTRANSFERASE"/>
    <property type="match status" value="1"/>
</dbReference>
<accession>A0A1M7SEX1</accession>
<organism evidence="4 5">
    <name type="scientific">Oceanicella actignis</name>
    <dbReference type="NCBI Taxonomy" id="1189325"/>
    <lineage>
        <taxon>Bacteria</taxon>
        <taxon>Pseudomonadati</taxon>
        <taxon>Pseudomonadota</taxon>
        <taxon>Alphaproteobacteria</taxon>
        <taxon>Rhodobacterales</taxon>
        <taxon>Paracoccaceae</taxon>
        <taxon>Oceanicella</taxon>
    </lineage>
</organism>
<gene>
    <name evidence="4" type="ORF">SAMN05216200_102302</name>
</gene>
<dbReference type="STRING" id="1189325.SAMN04488119_103206"/>
<keyword evidence="5" id="KW-1185">Reference proteome</keyword>
<evidence type="ECO:0000313" key="4">
    <source>
        <dbReference type="EMBL" id="SHN56852.1"/>
    </source>
</evidence>
<protein>
    <submittedName>
        <fullName evidence="4">Glycosyltransferase involved in cell wall bisynthesis</fullName>
    </submittedName>
</protein>
<dbReference type="OrthoDB" id="9790710at2"/>
<keyword evidence="1" id="KW-0328">Glycosyltransferase</keyword>
<evidence type="ECO:0000256" key="2">
    <source>
        <dbReference type="ARBA" id="ARBA00022679"/>
    </source>
</evidence>
<dbReference type="Pfam" id="PF00534">
    <property type="entry name" value="Glycos_transf_1"/>
    <property type="match status" value="1"/>
</dbReference>
<evidence type="ECO:0000313" key="5">
    <source>
        <dbReference type="Proteomes" id="UP000184066"/>
    </source>
</evidence>
<evidence type="ECO:0000256" key="1">
    <source>
        <dbReference type="ARBA" id="ARBA00022676"/>
    </source>
</evidence>
<feature type="domain" description="Glycosyl transferase family 1" evidence="3">
    <location>
        <begin position="163"/>
        <end position="323"/>
    </location>
</feature>
<dbReference type="AlphaFoldDB" id="A0A1M7SEX1"/>
<reference evidence="4 5" key="1">
    <citation type="submission" date="2016-12" db="EMBL/GenBank/DDBJ databases">
        <authorList>
            <person name="Song W.-J."/>
            <person name="Kurnit D.M."/>
        </authorList>
    </citation>
    <scope>NUCLEOTIDE SEQUENCE [LARGE SCALE GENOMIC DNA]</scope>
    <source>
        <strain evidence="4 5">CGMCC 1.10808</strain>
    </source>
</reference>
<name>A0A1M7SEX1_9RHOB</name>
<sequence>MSARAPAAWLAVPGALDAPTGGYAYARRVLRAAGGLLGHLPLPGGFPDPSPAQIEGALKALSLARGPVAIDGLALGVLPAEGVAALAGPVIGLLHHPLGLETGLEPARARALLQSEGAALRACAAVVTTSAATARAAAELFALDPARVHVAPPGLARAAPARGAEPGAPRLILGVGALTPRKGWDVLLRALAALGPGAWRCAIVGAHDRDPAEAARLRALIAQLGLEERATLTGALDAPALERMFARADIFCLPSRYEGYGMAAAEAMMRALPVVATHAVREAAPPGAALLVPPDDPEALADALALLLSRPEARRRLAQAARAHAMTLPDWDETARRILRVVRDVRGAPSAAARA</sequence>
<dbReference type="RefSeq" id="WP_072746368.1">
    <property type="nucleotide sequence ID" value="NZ_FOHL01000003.1"/>
</dbReference>
<dbReference type="EMBL" id="FRDL01000002">
    <property type="protein sequence ID" value="SHN56852.1"/>
    <property type="molecule type" value="Genomic_DNA"/>
</dbReference>
<dbReference type="GO" id="GO:0016757">
    <property type="term" value="F:glycosyltransferase activity"/>
    <property type="evidence" value="ECO:0007669"/>
    <property type="project" value="UniProtKB-KW"/>
</dbReference>
<dbReference type="PANTHER" id="PTHR12526">
    <property type="entry name" value="GLYCOSYLTRANSFERASE"/>
    <property type="match status" value="1"/>
</dbReference>
<keyword evidence="2 4" id="KW-0808">Transferase</keyword>
<proteinExistence type="predicted"/>
<dbReference type="InterPro" id="IPR001296">
    <property type="entry name" value="Glyco_trans_1"/>
</dbReference>
<evidence type="ECO:0000259" key="3">
    <source>
        <dbReference type="Pfam" id="PF00534"/>
    </source>
</evidence>